<proteinExistence type="predicted"/>
<comment type="caution">
    <text evidence="3">The sequence shown here is derived from an EMBL/GenBank/DDBJ whole genome shotgun (WGS) entry which is preliminary data.</text>
</comment>
<feature type="signal peptide" evidence="2">
    <location>
        <begin position="1"/>
        <end position="20"/>
    </location>
</feature>
<evidence type="ECO:0000313" key="3">
    <source>
        <dbReference type="EMBL" id="MFC3879403.1"/>
    </source>
</evidence>
<feature type="chain" id="PRO_5045337513" evidence="2">
    <location>
        <begin position="21"/>
        <end position="656"/>
    </location>
</feature>
<evidence type="ECO:0000313" key="4">
    <source>
        <dbReference type="Proteomes" id="UP001595805"/>
    </source>
</evidence>
<keyword evidence="1" id="KW-0175">Coiled coil</keyword>
<keyword evidence="2" id="KW-0732">Signal</keyword>
<dbReference type="RefSeq" id="WP_377903796.1">
    <property type="nucleotide sequence ID" value="NZ_JBHRZS010000006.1"/>
</dbReference>
<feature type="coiled-coil region" evidence="1">
    <location>
        <begin position="611"/>
        <end position="653"/>
    </location>
</feature>
<evidence type="ECO:0000256" key="1">
    <source>
        <dbReference type="SAM" id="Coils"/>
    </source>
</evidence>
<dbReference type="EMBL" id="JBHRZS010000006">
    <property type="protein sequence ID" value="MFC3879403.1"/>
    <property type="molecule type" value="Genomic_DNA"/>
</dbReference>
<accession>A0ABV8AMZ3</accession>
<gene>
    <name evidence="3" type="ORF">ACFOSV_04425</name>
</gene>
<evidence type="ECO:0000256" key="2">
    <source>
        <dbReference type="SAM" id="SignalP"/>
    </source>
</evidence>
<protein>
    <submittedName>
        <fullName evidence="3">Uncharacterized protein</fullName>
    </submittedName>
</protein>
<name>A0ABV8AMZ3_9BACT</name>
<reference evidence="4" key="1">
    <citation type="journal article" date="2019" name="Int. J. Syst. Evol. Microbiol.">
        <title>The Global Catalogue of Microorganisms (GCM) 10K type strain sequencing project: providing services to taxonomists for standard genome sequencing and annotation.</title>
        <authorList>
            <consortium name="The Broad Institute Genomics Platform"/>
            <consortium name="The Broad Institute Genome Sequencing Center for Infectious Disease"/>
            <person name="Wu L."/>
            <person name="Ma J."/>
        </authorList>
    </citation>
    <scope>NUCLEOTIDE SEQUENCE [LARGE SCALE GENOMIC DNA]</scope>
    <source>
        <strain evidence="4">CCUG 60523</strain>
    </source>
</reference>
<dbReference type="Proteomes" id="UP001595805">
    <property type="component" value="Unassembled WGS sequence"/>
</dbReference>
<sequence>MNRMILGLLVCLLLAQFSFSQDTRSYKGGYTFKELRGTAELNYTLDEELEPILNGPFSFAYSKMDSLRPGLFTKLKANGAYLTNLKDGPWTYRLEEHQIAIQDITNQEIEAALTSHIVSLKSGYQTGKLSGDWVYSEESRNGGEPSLLFKTEDLSFQGDSLIGPVKFIAQVPGKNYQISGRVDQEGLMTGNWEFIYPIDSNLNIRETRRYEKGFLIGLSKLNRLTGEIIDEVVFYKAIEKLDSLNRGLEVDYQVSDQAFGLIFNDGYTETSDEFREQYLGTFLLEDALGRVLQFEEEFVDETGKLKKYPLSTRRFVYPISDNDQERYNRILAIYDELKSESEQKAIQDFLDLNQNTSDSLAFSEAYFEYLNEKLDNYQRLIELFRNGDIRYFDQENYMKDGLNFLNSTETISYYFQLDPKEKVLQFPELAEKKNLGIDLLAHMEREYEIFLKIQSFIKNQQVNFRQTSRLDVLESRILSERERVKELKESLPIRNERHKALMDSVYQNLSSANYQALLNEYNSNSVFLQKAEIGDEILDLFLFLDETLPELEGYENLASSLRKEFTEKTLDPFTFESDFEVLRQPGLIEATEVILEYDLGKIMSSEDFREVQVLLLNLDALESRMLELKGKNTRRLERNLKKVMSEVSQLKKILSI</sequence>
<keyword evidence="4" id="KW-1185">Reference proteome</keyword>
<organism evidence="3 4">
    <name type="scientific">Algoriphagus namhaensis</name>
    <dbReference type="NCBI Taxonomy" id="915353"/>
    <lineage>
        <taxon>Bacteria</taxon>
        <taxon>Pseudomonadati</taxon>
        <taxon>Bacteroidota</taxon>
        <taxon>Cytophagia</taxon>
        <taxon>Cytophagales</taxon>
        <taxon>Cyclobacteriaceae</taxon>
        <taxon>Algoriphagus</taxon>
    </lineage>
</organism>